<dbReference type="InterPro" id="IPR002048">
    <property type="entry name" value="EF_hand_dom"/>
</dbReference>
<dbReference type="PROSITE" id="PS00018">
    <property type="entry name" value="EF_HAND_1"/>
    <property type="match status" value="1"/>
</dbReference>
<organism evidence="4 5">
    <name type="scientific">Tritrichomonas musculus</name>
    <dbReference type="NCBI Taxonomy" id="1915356"/>
    <lineage>
        <taxon>Eukaryota</taxon>
        <taxon>Metamonada</taxon>
        <taxon>Parabasalia</taxon>
        <taxon>Tritrichomonadida</taxon>
        <taxon>Tritrichomonadidae</taxon>
        <taxon>Tritrichomonas</taxon>
    </lineage>
</organism>
<feature type="domain" description="EF-hand" evidence="3">
    <location>
        <begin position="145"/>
        <end position="180"/>
    </location>
</feature>
<dbReference type="PANTHER" id="PTHR23056">
    <property type="entry name" value="CALCINEURIN B"/>
    <property type="match status" value="1"/>
</dbReference>
<dbReference type="EMBL" id="JAPFFF010000002">
    <property type="protein sequence ID" value="KAK8896238.1"/>
    <property type="molecule type" value="Genomic_DNA"/>
</dbReference>
<protein>
    <recommendedName>
        <fullName evidence="3">EF-hand domain-containing protein</fullName>
    </recommendedName>
</protein>
<gene>
    <name evidence="4" type="ORF">M9Y10_014133</name>
</gene>
<proteinExistence type="predicted"/>
<evidence type="ECO:0000313" key="4">
    <source>
        <dbReference type="EMBL" id="KAK8896238.1"/>
    </source>
</evidence>
<feature type="domain" description="EF-hand" evidence="3">
    <location>
        <begin position="100"/>
        <end position="135"/>
    </location>
</feature>
<dbReference type="InterPro" id="IPR011992">
    <property type="entry name" value="EF-hand-dom_pair"/>
</dbReference>
<comment type="caution">
    <text evidence="4">The sequence shown here is derived from an EMBL/GenBank/DDBJ whole genome shotgun (WGS) entry which is preliminary data.</text>
</comment>
<feature type="domain" description="EF-hand" evidence="3">
    <location>
        <begin position="63"/>
        <end position="98"/>
    </location>
</feature>
<accession>A0ABR2KZI7</accession>
<dbReference type="SUPFAM" id="SSF47473">
    <property type="entry name" value="EF-hand"/>
    <property type="match status" value="1"/>
</dbReference>
<dbReference type="Proteomes" id="UP001470230">
    <property type="component" value="Unassembled WGS sequence"/>
</dbReference>
<keyword evidence="2" id="KW-0106">Calcium</keyword>
<reference evidence="4 5" key="1">
    <citation type="submission" date="2024-04" db="EMBL/GenBank/DDBJ databases">
        <title>Tritrichomonas musculus Genome.</title>
        <authorList>
            <person name="Alves-Ferreira E."/>
            <person name="Grigg M."/>
            <person name="Lorenzi H."/>
            <person name="Galac M."/>
        </authorList>
    </citation>
    <scope>NUCLEOTIDE SEQUENCE [LARGE SCALE GENOMIC DNA]</scope>
    <source>
        <strain evidence="4 5">EAF2021</strain>
    </source>
</reference>
<dbReference type="SMART" id="SM00054">
    <property type="entry name" value="EFh"/>
    <property type="match status" value="3"/>
</dbReference>
<evidence type="ECO:0000256" key="2">
    <source>
        <dbReference type="ARBA" id="ARBA00022837"/>
    </source>
</evidence>
<dbReference type="Pfam" id="PF13499">
    <property type="entry name" value="EF-hand_7"/>
    <property type="match status" value="1"/>
</dbReference>
<dbReference type="PANTHER" id="PTHR23056:SF110">
    <property type="entry name" value="CALMODULIN"/>
    <property type="match status" value="1"/>
</dbReference>
<dbReference type="InterPro" id="IPR045198">
    <property type="entry name" value="CNBL1-10"/>
</dbReference>
<dbReference type="PRINTS" id="PR00450">
    <property type="entry name" value="RECOVERIN"/>
</dbReference>
<evidence type="ECO:0000259" key="3">
    <source>
        <dbReference type="PROSITE" id="PS50222"/>
    </source>
</evidence>
<keyword evidence="5" id="KW-1185">Reference proteome</keyword>
<keyword evidence="1" id="KW-0677">Repeat</keyword>
<name>A0ABR2KZI7_9EUKA</name>
<evidence type="ECO:0000313" key="5">
    <source>
        <dbReference type="Proteomes" id="UP001470230"/>
    </source>
</evidence>
<dbReference type="CDD" id="cd00051">
    <property type="entry name" value="EFh"/>
    <property type="match status" value="2"/>
</dbReference>
<dbReference type="Gene3D" id="1.10.238.10">
    <property type="entry name" value="EF-hand"/>
    <property type="match status" value="1"/>
</dbReference>
<dbReference type="PROSITE" id="PS50222">
    <property type="entry name" value="EF_HAND_2"/>
    <property type="match status" value="3"/>
</dbReference>
<evidence type="ECO:0000256" key="1">
    <source>
        <dbReference type="ARBA" id="ARBA00022737"/>
    </source>
</evidence>
<sequence length="194" mass="22185">MGNNQSGNEPQLTNEEISECVKTTHFNEDEVKKLHKRFKIIAQSQIRDGVVDIGEFQQALGIESRGFAQHLFKAFDKDTSFTLEFREFVNSLSAMSPKANLDEKGKFVFKVYDKNNNGDISKEEFREILQFSLGENRSVHLPPEKIEHVVQNTFKQFDFDKSGGITLNEFLKAVNQNPSIVNCVSLNYDVLMNE</sequence>
<dbReference type="InterPro" id="IPR018247">
    <property type="entry name" value="EF_Hand_1_Ca_BS"/>
</dbReference>